<accession>A0A4V6Q2P5</accession>
<organism evidence="1 2">
    <name type="scientific">Halospina denitrificans</name>
    <dbReference type="NCBI Taxonomy" id="332522"/>
    <lineage>
        <taxon>Bacteria</taxon>
        <taxon>Pseudomonadati</taxon>
        <taxon>Pseudomonadota</taxon>
        <taxon>Gammaproteobacteria</taxon>
        <taxon>Halospina</taxon>
    </lineage>
</organism>
<proteinExistence type="predicted"/>
<reference evidence="1 2" key="1">
    <citation type="submission" date="2019-03" db="EMBL/GenBank/DDBJ databases">
        <title>Genomic Encyclopedia of Type Strains, Phase IV (KMG-IV): sequencing the most valuable type-strain genomes for metagenomic binning, comparative biology and taxonomic classification.</title>
        <authorList>
            <person name="Goeker M."/>
        </authorList>
    </citation>
    <scope>NUCLEOTIDE SEQUENCE [LARGE SCALE GENOMIC DNA]</scope>
    <source>
        <strain evidence="1 2">DSM 15505</strain>
    </source>
</reference>
<evidence type="ECO:0000313" key="2">
    <source>
        <dbReference type="Proteomes" id="UP000295830"/>
    </source>
</evidence>
<gene>
    <name evidence="1" type="ORF">DES49_0298</name>
</gene>
<dbReference type="EMBL" id="SOAX01000001">
    <property type="protein sequence ID" value="TDT44198.1"/>
    <property type="molecule type" value="Genomic_DNA"/>
</dbReference>
<dbReference type="Proteomes" id="UP000295830">
    <property type="component" value="Unassembled WGS sequence"/>
</dbReference>
<dbReference type="AlphaFoldDB" id="A0A4V6Q2P5"/>
<keyword evidence="2" id="KW-1185">Reference proteome</keyword>
<protein>
    <submittedName>
        <fullName evidence="1">Uncharacterized protein</fullName>
    </submittedName>
</protein>
<sequence length="91" mass="10308">MAHMSDERNEQQPDNWWLGVADIVTVGLEHSVLTIERVHLSIADESFDVLSRIPVTQPVSEPVRVLHHRISSLCYRSVSVAAGTLNRHLRK</sequence>
<name>A0A4V6Q2P5_9GAMM</name>
<evidence type="ECO:0000313" key="1">
    <source>
        <dbReference type="EMBL" id="TDT44198.1"/>
    </source>
</evidence>
<comment type="caution">
    <text evidence="1">The sequence shown here is derived from an EMBL/GenBank/DDBJ whole genome shotgun (WGS) entry which is preliminary data.</text>
</comment>